<dbReference type="InterPro" id="IPR004518">
    <property type="entry name" value="MazG-like_dom"/>
</dbReference>
<dbReference type="InterPro" id="IPR048015">
    <property type="entry name" value="NTP-PPase_MazG-like_N"/>
</dbReference>
<dbReference type="Pfam" id="PF03819">
    <property type="entry name" value="MazG"/>
    <property type="match status" value="1"/>
</dbReference>
<evidence type="ECO:0000313" key="4">
    <source>
        <dbReference type="Proteomes" id="UP001172708"/>
    </source>
</evidence>
<feature type="region of interest" description="Disordered" evidence="1">
    <location>
        <begin position="198"/>
        <end position="219"/>
    </location>
</feature>
<evidence type="ECO:0000313" key="3">
    <source>
        <dbReference type="EMBL" id="MDN4480058.1"/>
    </source>
</evidence>
<comment type="caution">
    <text evidence="3">The sequence shown here is derived from an EMBL/GenBank/DDBJ whole genome shotgun (WGS) entry which is preliminary data.</text>
</comment>
<dbReference type="CDD" id="cd11528">
    <property type="entry name" value="NTP-PPase_MazG_Nterm"/>
    <property type="match status" value="1"/>
</dbReference>
<feature type="compositionally biased region" description="Low complexity" evidence="1">
    <location>
        <begin position="210"/>
        <end position="219"/>
    </location>
</feature>
<keyword evidence="4" id="KW-1185">Reference proteome</keyword>
<accession>A0ABT8GF49</accession>
<dbReference type="InterPro" id="IPR011551">
    <property type="entry name" value="NTP_PyrPHydrolase_MazG"/>
</dbReference>
<organism evidence="3 4">
    <name type="scientific">Demequina muriae</name>
    <dbReference type="NCBI Taxonomy" id="3051664"/>
    <lineage>
        <taxon>Bacteria</taxon>
        <taxon>Bacillati</taxon>
        <taxon>Actinomycetota</taxon>
        <taxon>Actinomycetes</taxon>
        <taxon>Micrococcales</taxon>
        <taxon>Demequinaceae</taxon>
        <taxon>Demequina</taxon>
    </lineage>
</organism>
<dbReference type="RefSeq" id="WP_301141334.1">
    <property type="nucleotide sequence ID" value="NZ_JAUHQA010000001.1"/>
</dbReference>
<name>A0ABT8GF49_9MICO</name>
<evidence type="ECO:0000256" key="1">
    <source>
        <dbReference type="SAM" id="MobiDB-lite"/>
    </source>
</evidence>
<sequence>MTSATEGEGLARLVTVMDRLRSPGGCPWDAEQTHLSLAPYALEEVHELLEAIETGSRADLREELGDVLLQVVFHARVAADHPDDPFDIDDVATAVADKLVERHPHVFAGADATTAEQVNASWERIKKESKGRESVMDGIPAAQPALARAQKVISRASRASLDVRDPAGVGIGPQLLALVARAHAEGVDAEAELRQATRDYEASAREAERASAATERSST</sequence>
<dbReference type="PANTHER" id="PTHR30522:SF0">
    <property type="entry name" value="NUCLEOSIDE TRIPHOSPHATE PYROPHOSPHOHYDROLASE"/>
    <property type="match status" value="1"/>
</dbReference>
<reference evidence="3" key="1">
    <citation type="submission" date="2023-06" db="EMBL/GenBank/DDBJ databases">
        <title>Egi l300058.</title>
        <authorList>
            <person name="Gao L."/>
            <person name="Fang B.-Z."/>
            <person name="Li W.-J."/>
        </authorList>
    </citation>
    <scope>NUCLEOTIDE SEQUENCE</scope>
    <source>
        <strain evidence="3">EGI L300058</strain>
    </source>
</reference>
<dbReference type="NCBIfam" id="TIGR00444">
    <property type="entry name" value="mazG"/>
    <property type="match status" value="1"/>
</dbReference>
<proteinExistence type="predicted"/>
<dbReference type="SUPFAM" id="SSF101386">
    <property type="entry name" value="all-alpha NTP pyrophosphatases"/>
    <property type="match status" value="1"/>
</dbReference>
<dbReference type="Proteomes" id="UP001172708">
    <property type="component" value="Unassembled WGS sequence"/>
</dbReference>
<evidence type="ECO:0000259" key="2">
    <source>
        <dbReference type="Pfam" id="PF03819"/>
    </source>
</evidence>
<feature type="compositionally biased region" description="Basic and acidic residues" evidence="1">
    <location>
        <begin position="198"/>
        <end position="209"/>
    </location>
</feature>
<protein>
    <submittedName>
        <fullName evidence="3">MazG family protein</fullName>
    </submittedName>
</protein>
<gene>
    <name evidence="3" type="ORF">QQX02_03855</name>
</gene>
<feature type="domain" description="NTP pyrophosphohydrolase MazG-like" evidence="2">
    <location>
        <begin position="32"/>
        <end position="107"/>
    </location>
</feature>
<dbReference type="Gene3D" id="1.10.287.1080">
    <property type="entry name" value="MazG-like"/>
    <property type="match status" value="1"/>
</dbReference>
<dbReference type="PANTHER" id="PTHR30522">
    <property type="entry name" value="NUCLEOSIDE TRIPHOSPHATE PYROPHOSPHOHYDROLASE"/>
    <property type="match status" value="1"/>
</dbReference>
<dbReference type="EMBL" id="JAUHQA010000001">
    <property type="protein sequence ID" value="MDN4480058.1"/>
    <property type="molecule type" value="Genomic_DNA"/>
</dbReference>